<keyword evidence="23" id="KW-1185">Reference proteome</keyword>
<dbReference type="Gene3D" id="3.30.200.20">
    <property type="entry name" value="Phosphorylase Kinase, domain 1"/>
    <property type="match status" value="1"/>
</dbReference>
<evidence type="ECO:0000256" key="14">
    <source>
        <dbReference type="ARBA" id="ARBA00023136"/>
    </source>
</evidence>
<evidence type="ECO:0000256" key="12">
    <source>
        <dbReference type="ARBA" id="ARBA00022840"/>
    </source>
</evidence>
<keyword evidence="3" id="KW-0723">Serine/threonine-protein kinase</keyword>
<keyword evidence="11" id="KW-0418">Kinase</keyword>
<keyword evidence="9" id="KW-0677">Repeat</keyword>
<dbReference type="PANTHER" id="PTHR48005">
    <property type="entry name" value="LEUCINE RICH REPEAT KINASE 2"/>
    <property type="match status" value="1"/>
</dbReference>
<evidence type="ECO:0000256" key="17">
    <source>
        <dbReference type="ARBA" id="ARBA00047899"/>
    </source>
</evidence>
<dbReference type="InterPro" id="IPR000719">
    <property type="entry name" value="Prot_kinase_dom"/>
</dbReference>
<evidence type="ECO:0000256" key="11">
    <source>
        <dbReference type="ARBA" id="ARBA00022777"/>
    </source>
</evidence>
<keyword evidence="8" id="KW-0732">Signal</keyword>
<evidence type="ECO:0000256" key="5">
    <source>
        <dbReference type="ARBA" id="ARBA00022614"/>
    </source>
</evidence>
<evidence type="ECO:0000256" key="20">
    <source>
        <dbReference type="SAM" id="Phobius"/>
    </source>
</evidence>
<feature type="domain" description="Protein kinase" evidence="21">
    <location>
        <begin position="102"/>
        <end position="367"/>
    </location>
</feature>
<evidence type="ECO:0000313" key="23">
    <source>
        <dbReference type="Proteomes" id="UP001157418"/>
    </source>
</evidence>
<dbReference type="EMBL" id="CAKMRJ010000001">
    <property type="protein sequence ID" value="CAH1413976.1"/>
    <property type="molecule type" value="Genomic_DNA"/>
</dbReference>
<proteinExistence type="predicted"/>
<dbReference type="AlphaFoldDB" id="A0AAU9LGS3"/>
<dbReference type="FunFam" id="3.30.200.20:FF:000309">
    <property type="entry name" value="Leucine-rich repeat receptor protein kinase MSP1"/>
    <property type="match status" value="1"/>
</dbReference>
<name>A0AAU9LGS3_9ASTR</name>
<evidence type="ECO:0000256" key="1">
    <source>
        <dbReference type="ARBA" id="ARBA00004479"/>
    </source>
</evidence>
<dbReference type="Proteomes" id="UP001157418">
    <property type="component" value="Unassembled WGS sequence"/>
</dbReference>
<evidence type="ECO:0000256" key="15">
    <source>
        <dbReference type="ARBA" id="ARBA00023170"/>
    </source>
</evidence>
<dbReference type="InterPro" id="IPR051420">
    <property type="entry name" value="Ser_Thr_Kinases_DiverseReg"/>
</dbReference>
<comment type="caution">
    <text evidence="22">The sequence shown here is derived from an EMBL/GenBank/DDBJ whole genome shotgun (WGS) entry which is preliminary data.</text>
</comment>
<dbReference type="PROSITE" id="PS00107">
    <property type="entry name" value="PROTEIN_KINASE_ATP"/>
    <property type="match status" value="1"/>
</dbReference>
<dbReference type="InterPro" id="IPR017441">
    <property type="entry name" value="Protein_kinase_ATP_BS"/>
</dbReference>
<keyword evidence="5" id="KW-0433">Leucine-rich repeat</keyword>
<evidence type="ECO:0000256" key="4">
    <source>
        <dbReference type="ARBA" id="ARBA00022553"/>
    </source>
</evidence>
<dbReference type="Pfam" id="PF00069">
    <property type="entry name" value="Pkinase"/>
    <property type="match status" value="1"/>
</dbReference>
<evidence type="ECO:0000259" key="21">
    <source>
        <dbReference type="PROSITE" id="PS50011"/>
    </source>
</evidence>
<dbReference type="PROSITE" id="PS50011">
    <property type="entry name" value="PROTEIN_KINASE_DOM"/>
    <property type="match status" value="1"/>
</dbReference>
<evidence type="ECO:0000256" key="7">
    <source>
        <dbReference type="ARBA" id="ARBA00022692"/>
    </source>
</evidence>
<dbReference type="GO" id="GO:0005524">
    <property type="term" value="F:ATP binding"/>
    <property type="evidence" value="ECO:0007669"/>
    <property type="project" value="UniProtKB-UniRule"/>
</dbReference>
<gene>
    <name evidence="22" type="ORF">LVIROSA_LOCUS1914</name>
</gene>
<comment type="subcellular location">
    <subcellularLocation>
        <location evidence="1">Membrane</location>
        <topology evidence="1">Single-pass type I membrane protein</topology>
    </subcellularLocation>
</comment>
<dbReference type="EC" id="2.7.11.1" evidence="2"/>
<keyword evidence="16" id="KW-0325">Glycoprotein</keyword>
<feature type="binding site" evidence="19">
    <location>
        <position position="131"/>
    </location>
    <ligand>
        <name>ATP</name>
        <dbReference type="ChEBI" id="CHEBI:30616"/>
    </ligand>
</feature>
<keyword evidence="4" id="KW-0597">Phosphoprotein</keyword>
<sequence>MNASIQGNPGLCGNVTGVKLCASQIIKKKNYMFHHKLFLVIMLPLIGAVLLGFFMCGLIAYRNQKKNSPQKPLEEESGDYFTITNFDGKVVCDDILKATNDFDEAYCIGTGGYGTVYKAKLQPNNVVAVKKLHSSSENVDHNGFLNEIRALTNIRHRQIVKLYGYCSYARHSILIYEYLENGSLGSILRSDVLAKELDWLKMVNIVKAIANGLAYMHHDCSPPITHRHISIANILLDSDYEAHIYDFGTSKLLKLDSSSWTAIVGTYGYIAPELAYMMVATKKCDVYSFGIVALEVMMGKHPGEPRTLSADYLVLANVGDSRIPLPSPQGEKQVNLVLNLSRACLNSNPQERPTMQKMLEIVRFHFLHHKLRNK</sequence>
<evidence type="ECO:0000313" key="22">
    <source>
        <dbReference type="EMBL" id="CAH1413976.1"/>
    </source>
</evidence>
<evidence type="ECO:0000256" key="2">
    <source>
        <dbReference type="ARBA" id="ARBA00012513"/>
    </source>
</evidence>
<comment type="catalytic activity">
    <reaction evidence="18">
        <text>L-seryl-[protein] + ATP = O-phospho-L-seryl-[protein] + ADP + H(+)</text>
        <dbReference type="Rhea" id="RHEA:17989"/>
        <dbReference type="Rhea" id="RHEA-COMP:9863"/>
        <dbReference type="Rhea" id="RHEA-COMP:11604"/>
        <dbReference type="ChEBI" id="CHEBI:15378"/>
        <dbReference type="ChEBI" id="CHEBI:29999"/>
        <dbReference type="ChEBI" id="CHEBI:30616"/>
        <dbReference type="ChEBI" id="CHEBI:83421"/>
        <dbReference type="ChEBI" id="CHEBI:456216"/>
        <dbReference type="EC" id="2.7.11.1"/>
    </reaction>
</comment>
<keyword evidence="7 20" id="KW-0812">Transmembrane</keyword>
<feature type="transmembrane region" description="Helical" evidence="20">
    <location>
        <begin position="37"/>
        <end position="61"/>
    </location>
</feature>
<reference evidence="22 23" key="1">
    <citation type="submission" date="2022-01" db="EMBL/GenBank/DDBJ databases">
        <authorList>
            <person name="Xiong W."/>
            <person name="Schranz E."/>
        </authorList>
    </citation>
    <scope>NUCLEOTIDE SEQUENCE [LARGE SCALE GENOMIC DNA]</scope>
</reference>
<protein>
    <recommendedName>
        <fullName evidence="2">non-specific serine/threonine protein kinase</fullName>
        <ecNumber evidence="2">2.7.11.1</ecNumber>
    </recommendedName>
</protein>
<dbReference type="InterPro" id="IPR011009">
    <property type="entry name" value="Kinase-like_dom_sf"/>
</dbReference>
<evidence type="ECO:0000256" key="9">
    <source>
        <dbReference type="ARBA" id="ARBA00022737"/>
    </source>
</evidence>
<keyword evidence="6" id="KW-0808">Transferase</keyword>
<dbReference type="Gene3D" id="1.10.510.10">
    <property type="entry name" value="Transferase(Phosphotransferase) domain 1"/>
    <property type="match status" value="1"/>
</dbReference>
<dbReference type="PANTHER" id="PTHR48005:SF13">
    <property type="entry name" value="SERINE_THREONINE-PROTEIN KINASE DDB_G0278509-RELATED"/>
    <property type="match status" value="1"/>
</dbReference>
<accession>A0AAU9LGS3</accession>
<evidence type="ECO:0000256" key="10">
    <source>
        <dbReference type="ARBA" id="ARBA00022741"/>
    </source>
</evidence>
<keyword evidence="13 20" id="KW-1133">Transmembrane helix</keyword>
<evidence type="ECO:0000256" key="19">
    <source>
        <dbReference type="PROSITE-ProRule" id="PRU10141"/>
    </source>
</evidence>
<comment type="catalytic activity">
    <reaction evidence="17">
        <text>L-threonyl-[protein] + ATP = O-phospho-L-threonyl-[protein] + ADP + H(+)</text>
        <dbReference type="Rhea" id="RHEA:46608"/>
        <dbReference type="Rhea" id="RHEA-COMP:11060"/>
        <dbReference type="Rhea" id="RHEA-COMP:11605"/>
        <dbReference type="ChEBI" id="CHEBI:15378"/>
        <dbReference type="ChEBI" id="CHEBI:30013"/>
        <dbReference type="ChEBI" id="CHEBI:30616"/>
        <dbReference type="ChEBI" id="CHEBI:61977"/>
        <dbReference type="ChEBI" id="CHEBI:456216"/>
        <dbReference type="EC" id="2.7.11.1"/>
    </reaction>
</comment>
<evidence type="ECO:0000256" key="8">
    <source>
        <dbReference type="ARBA" id="ARBA00022729"/>
    </source>
</evidence>
<evidence type="ECO:0000256" key="13">
    <source>
        <dbReference type="ARBA" id="ARBA00022989"/>
    </source>
</evidence>
<keyword evidence="10 19" id="KW-0547">Nucleotide-binding</keyword>
<organism evidence="22 23">
    <name type="scientific">Lactuca virosa</name>
    <dbReference type="NCBI Taxonomy" id="75947"/>
    <lineage>
        <taxon>Eukaryota</taxon>
        <taxon>Viridiplantae</taxon>
        <taxon>Streptophyta</taxon>
        <taxon>Embryophyta</taxon>
        <taxon>Tracheophyta</taxon>
        <taxon>Spermatophyta</taxon>
        <taxon>Magnoliopsida</taxon>
        <taxon>eudicotyledons</taxon>
        <taxon>Gunneridae</taxon>
        <taxon>Pentapetalae</taxon>
        <taxon>asterids</taxon>
        <taxon>campanulids</taxon>
        <taxon>Asterales</taxon>
        <taxon>Asteraceae</taxon>
        <taxon>Cichorioideae</taxon>
        <taxon>Cichorieae</taxon>
        <taxon>Lactucinae</taxon>
        <taxon>Lactuca</taxon>
    </lineage>
</organism>
<evidence type="ECO:0000256" key="18">
    <source>
        <dbReference type="ARBA" id="ARBA00048679"/>
    </source>
</evidence>
<keyword evidence="12 19" id="KW-0067">ATP-binding</keyword>
<evidence type="ECO:0000256" key="6">
    <source>
        <dbReference type="ARBA" id="ARBA00022679"/>
    </source>
</evidence>
<keyword evidence="14 20" id="KW-0472">Membrane</keyword>
<dbReference type="GO" id="GO:0016020">
    <property type="term" value="C:membrane"/>
    <property type="evidence" value="ECO:0007669"/>
    <property type="project" value="UniProtKB-SubCell"/>
</dbReference>
<keyword evidence="15" id="KW-0675">Receptor</keyword>
<dbReference type="SUPFAM" id="SSF56112">
    <property type="entry name" value="Protein kinase-like (PK-like)"/>
    <property type="match status" value="1"/>
</dbReference>
<dbReference type="GO" id="GO:0004674">
    <property type="term" value="F:protein serine/threonine kinase activity"/>
    <property type="evidence" value="ECO:0007669"/>
    <property type="project" value="UniProtKB-KW"/>
</dbReference>
<evidence type="ECO:0000256" key="16">
    <source>
        <dbReference type="ARBA" id="ARBA00023180"/>
    </source>
</evidence>
<evidence type="ECO:0000256" key="3">
    <source>
        <dbReference type="ARBA" id="ARBA00022527"/>
    </source>
</evidence>